<feature type="compositionally biased region" description="Basic and acidic residues" evidence="9">
    <location>
        <begin position="1"/>
        <end position="19"/>
    </location>
</feature>
<name>A0A0P4WGF8_SCYOL</name>
<dbReference type="GO" id="GO:0016020">
    <property type="term" value="C:membrane"/>
    <property type="evidence" value="ECO:0007669"/>
    <property type="project" value="UniProtKB-SubCell"/>
</dbReference>
<comment type="subcellular location">
    <subcellularLocation>
        <location evidence="1">Membrane</location>
        <topology evidence="1">Single-pass membrane protein</topology>
    </subcellularLocation>
</comment>
<comment type="similarity">
    <text evidence="2 8">Belongs to the glycosyltransferase 92 family.</text>
</comment>
<evidence type="ECO:0000256" key="4">
    <source>
        <dbReference type="ARBA" id="ARBA00022679"/>
    </source>
</evidence>
<dbReference type="PANTHER" id="PTHR21461">
    <property type="entry name" value="GLYCOSYLTRANSFERASE FAMILY 92 PROTEIN"/>
    <property type="match status" value="1"/>
</dbReference>
<dbReference type="GO" id="GO:0005737">
    <property type="term" value="C:cytoplasm"/>
    <property type="evidence" value="ECO:0007669"/>
    <property type="project" value="TreeGrafter"/>
</dbReference>
<proteinExistence type="inferred from homology"/>
<keyword evidence="7" id="KW-0472">Membrane</keyword>
<dbReference type="Pfam" id="PF01697">
    <property type="entry name" value="Glyco_transf_92"/>
    <property type="match status" value="1"/>
</dbReference>
<feature type="region of interest" description="Disordered" evidence="9">
    <location>
        <begin position="1"/>
        <end position="27"/>
    </location>
</feature>
<protein>
    <recommendedName>
        <fullName evidence="8">Glycosyltransferase family 92 protein</fullName>
        <ecNumber evidence="8">2.4.1.-</ecNumber>
    </recommendedName>
</protein>
<dbReference type="InterPro" id="IPR008166">
    <property type="entry name" value="Glyco_transf_92"/>
</dbReference>
<evidence type="ECO:0000256" key="5">
    <source>
        <dbReference type="ARBA" id="ARBA00022692"/>
    </source>
</evidence>
<evidence type="ECO:0000256" key="1">
    <source>
        <dbReference type="ARBA" id="ARBA00004167"/>
    </source>
</evidence>
<keyword evidence="3 8" id="KW-0328">Glycosyltransferase</keyword>
<keyword evidence="6" id="KW-1133">Transmembrane helix</keyword>
<evidence type="ECO:0000256" key="9">
    <source>
        <dbReference type="SAM" id="MobiDB-lite"/>
    </source>
</evidence>
<dbReference type="EMBL" id="GDRN01020630">
    <property type="protein sequence ID" value="JAI67814.1"/>
    <property type="molecule type" value="Transcribed_RNA"/>
</dbReference>
<sequence length="493" mass="56248">MLKDDKGRSWVGKRQEAAEKTPSQHFTADWLKERNTEASSSKFPQPIFVLPRSTFSSQVAGAKKFSNYSHSAQKVFPLWMHITDDLYTYSAFWDARQNLPMGPMVRILGILRYQKELLLDIAKYRWSGEIKNDALNYSCFLWYTGQDTEKGQLNAFIYEEVLKVFVGTYFFCSPKRSASNSSSLRLGENRVPYAVSLVPHGASNASHKLIYLTLSRKTELDTMNHTGVCVRPLFGPYTDLAAITLFISYYSTVLSISHFYFYDFAISEKVKELLMILMADGEVSIHLLPWNIPFADWESLWDLGSLTSINDCIYRTSGKHNYVAIVDLDEFIVPRAPITNLGQLYTSVIKHKHGKMGDSVLILNAFFCSEFQKKNGTNKSNDFSVFTDTFREARLWPPKTRSKIVVVPEAVVAVGHHMVHHFLKPTSKNQASPKLFAVLHHYRNCDGLRMGIYATGSLVLNQKPIQDSAVLKYKKDVLASRTMRQYLLFIKDT</sequence>
<dbReference type="EC" id="2.4.1.-" evidence="8"/>
<keyword evidence="5" id="KW-0812">Transmembrane</keyword>
<dbReference type="GO" id="GO:0016757">
    <property type="term" value="F:glycosyltransferase activity"/>
    <property type="evidence" value="ECO:0007669"/>
    <property type="project" value="UniProtKB-UniRule"/>
</dbReference>
<evidence type="ECO:0000313" key="10">
    <source>
        <dbReference type="EMBL" id="JAI67814.1"/>
    </source>
</evidence>
<reference evidence="10" key="1">
    <citation type="submission" date="2015-09" db="EMBL/GenBank/DDBJ databases">
        <title>Scylla olivacea transcriptome.</title>
        <authorList>
            <person name="Ikhwanuddin M."/>
        </authorList>
    </citation>
    <scope>NUCLEOTIDE SEQUENCE</scope>
</reference>
<organism evidence="10">
    <name type="scientific">Scylla olivacea</name>
    <name type="common">Orange mud crab</name>
    <name type="synonym">Cancer olivacea</name>
    <dbReference type="NCBI Taxonomy" id="85551"/>
    <lineage>
        <taxon>Eukaryota</taxon>
        <taxon>Metazoa</taxon>
        <taxon>Ecdysozoa</taxon>
        <taxon>Arthropoda</taxon>
        <taxon>Crustacea</taxon>
        <taxon>Multicrustacea</taxon>
        <taxon>Malacostraca</taxon>
        <taxon>Eumalacostraca</taxon>
        <taxon>Eucarida</taxon>
        <taxon>Decapoda</taxon>
        <taxon>Pleocyemata</taxon>
        <taxon>Brachyura</taxon>
        <taxon>Eubrachyura</taxon>
        <taxon>Portunoidea</taxon>
        <taxon>Portunidae</taxon>
        <taxon>Portuninae</taxon>
        <taxon>Scylla</taxon>
    </lineage>
</organism>
<keyword evidence="4 8" id="KW-0808">Transferase</keyword>
<accession>A0A0P4WGF8</accession>
<evidence type="ECO:0000256" key="3">
    <source>
        <dbReference type="ARBA" id="ARBA00022676"/>
    </source>
</evidence>
<dbReference type="PANTHER" id="PTHR21461:SF40">
    <property type="entry name" value="GLYCOSYLTRANSFERASE FAMILY 92 PROTEIN"/>
    <property type="match status" value="1"/>
</dbReference>
<evidence type="ECO:0000256" key="7">
    <source>
        <dbReference type="ARBA" id="ARBA00023136"/>
    </source>
</evidence>
<evidence type="ECO:0000256" key="6">
    <source>
        <dbReference type="ARBA" id="ARBA00022989"/>
    </source>
</evidence>
<evidence type="ECO:0000256" key="2">
    <source>
        <dbReference type="ARBA" id="ARBA00007647"/>
    </source>
</evidence>
<dbReference type="AlphaFoldDB" id="A0A0P4WGF8"/>
<evidence type="ECO:0000256" key="8">
    <source>
        <dbReference type="RuleBase" id="RU366017"/>
    </source>
</evidence>